<evidence type="ECO:0000256" key="1">
    <source>
        <dbReference type="SAM" id="Phobius"/>
    </source>
</evidence>
<keyword evidence="3" id="KW-1185">Reference proteome</keyword>
<evidence type="ECO:0000313" key="2">
    <source>
        <dbReference type="EMBL" id="TYP74557.1"/>
    </source>
</evidence>
<evidence type="ECO:0000313" key="3">
    <source>
        <dbReference type="Proteomes" id="UP000323257"/>
    </source>
</evidence>
<organism evidence="2 3">
    <name type="scientific">Paenibacillus methanolicus</name>
    <dbReference type="NCBI Taxonomy" id="582686"/>
    <lineage>
        <taxon>Bacteria</taxon>
        <taxon>Bacillati</taxon>
        <taxon>Bacillota</taxon>
        <taxon>Bacilli</taxon>
        <taxon>Bacillales</taxon>
        <taxon>Paenibacillaceae</taxon>
        <taxon>Paenibacillus</taxon>
    </lineage>
</organism>
<accession>A0A5S5C5F9</accession>
<gene>
    <name evidence="2" type="ORF">BCM02_105101</name>
</gene>
<dbReference type="EMBL" id="VNHS01000005">
    <property type="protein sequence ID" value="TYP74557.1"/>
    <property type="molecule type" value="Genomic_DNA"/>
</dbReference>
<keyword evidence="1" id="KW-1133">Transmembrane helix</keyword>
<reference evidence="2 3" key="1">
    <citation type="submission" date="2019-07" db="EMBL/GenBank/DDBJ databases">
        <title>Genomic Encyclopedia of Type Strains, Phase III (KMG-III): the genomes of soil and plant-associated and newly described type strains.</title>
        <authorList>
            <person name="Whitman W."/>
        </authorList>
    </citation>
    <scope>NUCLEOTIDE SEQUENCE [LARGE SCALE GENOMIC DNA]</scope>
    <source>
        <strain evidence="2 3">BL24</strain>
    </source>
</reference>
<feature type="transmembrane region" description="Helical" evidence="1">
    <location>
        <begin position="63"/>
        <end position="84"/>
    </location>
</feature>
<comment type="caution">
    <text evidence="2">The sequence shown here is derived from an EMBL/GenBank/DDBJ whole genome shotgun (WGS) entry which is preliminary data.</text>
</comment>
<keyword evidence="1" id="KW-0812">Transmembrane</keyword>
<dbReference type="AlphaFoldDB" id="A0A5S5C5F9"/>
<feature type="transmembrane region" description="Helical" evidence="1">
    <location>
        <begin position="37"/>
        <end position="57"/>
    </location>
</feature>
<dbReference type="Proteomes" id="UP000323257">
    <property type="component" value="Unassembled WGS sequence"/>
</dbReference>
<protein>
    <submittedName>
        <fullName evidence="2">Uncharacterized protein</fullName>
    </submittedName>
</protein>
<proteinExistence type="predicted"/>
<sequence length="98" mass="10926">MMAMKSIDSAVHLRTGDDELGEAQAVFQIRPSKGISLIMLVVAAPLGIYGVVANPFIFFKVMWGVFAFGLAIFHGVNVFSRRGVSFIEVRRKGRRRLR</sequence>
<keyword evidence="1" id="KW-0472">Membrane</keyword>
<name>A0A5S5C5F9_9BACL</name>